<evidence type="ECO:0000313" key="2">
    <source>
        <dbReference type="EMBL" id="KKL53816.1"/>
    </source>
</evidence>
<keyword evidence="1" id="KW-0812">Transmembrane</keyword>
<evidence type="ECO:0000256" key="1">
    <source>
        <dbReference type="SAM" id="Phobius"/>
    </source>
</evidence>
<comment type="caution">
    <text evidence="2">The sequence shown here is derived from an EMBL/GenBank/DDBJ whole genome shotgun (WGS) entry which is preliminary data.</text>
</comment>
<feature type="transmembrane region" description="Helical" evidence="1">
    <location>
        <begin position="20"/>
        <end position="42"/>
    </location>
</feature>
<sequence>PTKVLGAPLARAPRRDPPRVALGFVFFVALGFLAMSCLPSILPAPETAGYSLSSSSDSATL</sequence>
<feature type="non-terminal residue" evidence="2">
    <location>
        <position position="1"/>
    </location>
</feature>
<proteinExistence type="predicted"/>
<dbReference type="AlphaFoldDB" id="A0A0F9DJ36"/>
<reference evidence="2" key="1">
    <citation type="journal article" date="2015" name="Nature">
        <title>Complex archaea that bridge the gap between prokaryotes and eukaryotes.</title>
        <authorList>
            <person name="Spang A."/>
            <person name="Saw J.H."/>
            <person name="Jorgensen S.L."/>
            <person name="Zaremba-Niedzwiedzka K."/>
            <person name="Martijn J."/>
            <person name="Lind A.E."/>
            <person name="van Eijk R."/>
            <person name="Schleper C."/>
            <person name="Guy L."/>
            <person name="Ettema T.J."/>
        </authorList>
    </citation>
    <scope>NUCLEOTIDE SEQUENCE</scope>
</reference>
<accession>A0A0F9DJ36</accession>
<organism evidence="2">
    <name type="scientific">marine sediment metagenome</name>
    <dbReference type="NCBI Taxonomy" id="412755"/>
    <lineage>
        <taxon>unclassified sequences</taxon>
        <taxon>metagenomes</taxon>
        <taxon>ecological metagenomes</taxon>
    </lineage>
</organism>
<name>A0A0F9DJ36_9ZZZZ</name>
<keyword evidence="1" id="KW-1133">Transmembrane helix</keyword>
<protein>
    <submittedName>
        <fullName evidence="2">Uncharacterized protein</fullName>
    </submittedName>
</protein>
<keyword evidence="1" id="KW-0472">Membrane</keyword>
<dbReference type="EMBL" id="LAZR01031418">
    <property type="protein sequence ID" value="KKL53816.1"/>
    <property type="molecule type" value="Genomic_DNA"/>
</dbReference>
<gene>
    <name evidence="2" type="ORF">LCGC14_2271650</name>
</gene>